<keyword evidence="1" id="KW-0560">Oxidoreductase</keyword>
<dbReference type="GO" id="GO:0008202">
    <property type="term" value="P:steroid metabolic process"/>
    <property type="evidence" value="ECO:0007669"/>
    <property type="project" value="TreeGrafter"/>
</dbReference>
<gene>
    <name evidence="4" type="ORF">PoB_003689200</name>
</gene>
<feature type="transmembrane region" description="Helical" evidence="3">
    <location>
        <begin position="6"/>
        <end position="23"/>
    </location>
</feature>
<evidence type="ECO:0000256" key="3">
    <source>
        <dbReference type="SAM" id="Phobius"/>
    </source>
</evidence>
<dbReference type="PANTHER" id="PTHR43313:SF50">
    <property type="entry name" value="GH26015P"/>
    <property type="match status" value="1"/>
</dbReference>
<dbReference type="InterPro" id="IPR002347">
    <property type="entry name" value="SDR_fam"/>
</dbReference>
<accession>A0AAV4ASU6</accession>
<dbReference type="PRINTS" id="PR00081">
    <property type="entry name" value="GDHRDH"/>
</dbReference>
<dbReference type="AlphaFoldDB" id="A0AAV4ASU6"/>
<keyword evidence="5" id="KW-1185">Reference proteome</keyword>
<dbReference type="InterPro" id="IPR036291">
    <property type="entry name" value="NAD(P)-bd_dom_sf"/>
</dbReference>
<dbReference type="InterPro" id="IPR020904">
    <property type="entry name" value="Sc_DH/Rdtase_CS"/>
</dbReference>
<dbReference type="PANTHER" id="PTHR43313">
    <property type="entry name" value="SHORT-CHAIN DEHYDROGENASE/REDUCTASE FAMILY 9C"/>
    <property type="match status" value="1"/>
</dbReference>
<dbReference type="PROSITE" id="PS00061">
    <property type="entry name" value="ADH_SHORT"/>
    <property type="match status" value="1"/>
</dbReference>
<dbReference type="PRINTS" id="PR00080">
    <property type="entry name" value="SDRFAMILY"/>
</dbReference>
<proteinExistence type="inferred from homology"/>
<dbReference type="SUPFAM" id="SSF51735">
    <property type="entry name" value="NAD(P)-binding Rossmann-fold domains"/>
    <property type="match status" value="1"/>
</dbReference>
<dbReference type="Proteomes" id="UP000735302">
    <property type="component" value="Unassembled WGS sequence"/>
</dbReference>
<dbReference type="GO" id="GO:0016491">
    <property type="term" value="F:oxidoreductase activity"/>
    <property type="evidence" value="ECO:0007669"/>
    <property type="project" value="UniProtKB-KW"/>
</dbReference>
<evidence type="ECO:0000256" key="2">
    <source>
        <dbReference type="RuleBase" id="RU000363"/>
    </source>
</evidence>
<sequence>MALLMYAVILIAAYYILDWIIHLPKIRNNGDKYIVVTGCDSGFGKLLALRLHQLGFHVFASCLTEDGKNSLSEICSSRLIPTLLDLTNEDSIYDFANFVNRTLPANTGIWALVNNAGILGNIAQIDLLTKEDFSKVFNVNFLGIVEMTRSFLPLIRKSRGRIINMSSVNGRFGFLFTPYTVSKFAVEAFSDMLRREVYHEGIKVSILEPGAFKTDVMNVDRIMQQVQESVEKCEPETKHVYDTHFLDNLRRKFGVYCEFRSEEVHLVIEAYIHALTAKVPRSRYLIGWDGYFFGLVLSSLPDWAADIWLRIFFYILEIAMARLHRMRLKNPNFFRKNTNSVE</sequence>
<dbReference type="Pfam" id="PF00106">
    <property type="entry name" value="adh_short"/>
    <property type="match status" value="1"/>
</dbReference>
<comment type="caution">
    <text evidence="4">The sequence shown here is derived from an EMBL/GenBank/DDBJ whole genome shotgun (WGS) entry which is preliminary data.</text>
</comment>
<evidence type="ECO:0000313" key="5">
    <source>
        <dbReference type="Proteomes" id="UP000735302"/>
    </source>
</evidence>
<protein>
    <submittedName>
        <fullName evidence="4">Retinol dehydrogenase 7</fullName>
    </submittedName>
</protein>
<keyword evidence="3" id="KW-1133">Transmembrane helix</keyword>
<keyword evidence="3" id="KW-0472">Membrane</keyword>
<dbReference type="Gene3D" id="3.40.50.720">
    <property type="entry name" value="NAD(P)-binding Rossmann-like Domain"/>
    <property type="match status" value="1"/>
</dbReference>
<evidence type="ECO:0000256" key="1">
    <source>
        <dbReference type="ARBA" id="ARBA00023002"/>
    </source>
</evidence>
<name>A0AAV4ASU6_9GAST</name>
<comment type="similarity">
    <text evidence="2">Belongs to the short-chain dehydrogenases/reductases (SDR) family.</text>
</comment>
<dbReference type="EMBL" id="BLXT01004163">
    <property type="protein sequence ID" value="GFO10387.1"/>
    <property type="molecule type" value="Genomic_DNA"/>
</dbReference>
<organism evidence="4 5">
    <name type="scientific">Plakobranchus ocellatus</name>
    <dbReference type="NCBI Taxonomy" id="259542"/>
    <lineage>
        <taxon>Eukaryota</taxon>
        <taxon>Metazoa</taxon>
        <taxon>Spiralia</taxon>
        <taxon>Lophotrochozoa</taxon>
        <taxon>Mollusca</taxon>
        <taxon>Gastropoda</taxon>
        <taxon>Heterobranchia</taxon>
        <taxon>Euthyneura</taxon>
        <taxon>Panpulmonata</taxon>
        <taxon>Sacoglossa</taxon>
        <taxon>Placobranchoidea</taxon>
        <taxon>Plakobranchidae</taxon>
        <taxon>Plakobranchus</taxon>
    </lineage>
</organism>
<keyword evidence="3" id="KW-0812">Transmembrane</keyword>
<reference evidence="4 5" key="1">
    <citation type="journal article" date="2021" name="Elife">
        <title>Chloroplast acquisition without the gene transfer in kleptoplastic sea slugs, Plakobranchus ocellatus.</title>
        <authorList>
            <person name="Maeda T."/>
            <person name="Takahashi S."/>
            <person name="Yoshida T."/>
            <person name="Shimamura S."/>
            <person name="Takaki Y."/>
            <person name="Nagai Y."/>
            <person name="Toyoda A."/>
            <person name="Suzuki Y."/>
            <person name="Arimoto A."/>
            <person name="Ishii H."/>
            <person name="Satoh N."/>
            <person name="Nishiyama T."/>
            <person name="Hasebe M."/>
            <person name="Maruyama T."/>
            <person name="Minagawa J."/>
            <person name="Obokata J."/>
            <person name="Shigenobu S."/>
        </authorList>
    </citation>
    <scope>NUCLEOTIDE SEQUENCE [LARGE SCALE GENOMIC DNA]</scope>
</reference>
<evidence type="ECO:0000313" key="4">
    <source>
        <dbReference type="EMBL" id="GFO10387.1"/>
    </source>
</evidence>